<dbReference type="Proteomes" id="UP001516023">
    <property type="component" value="Unassembled WGS sequence"/>
</dbReference>
<evidence type="ECO:0000313" key="3">
    <source>
        <dbReference type="Proteomes" id="UP001516023"/>
    </source>
</evidence>
<dbReference type="AlphaFoldDB" id="A0ABD3QRK5"/>
<comment type="caution">
    <text evidence="2">The sequence shown here is derived from an EMBL/GenBank/DDBJ whole genome shotgun (WGS) entry which is preliminary data.</text>
</comment>
<protein>
    <submittedName>
        <fullName evidence="2">Uncharacterized protein</fullName>
    </submittedName>
</protein>
<dbReference type="EMBL" id="JABMIG020000018">
    <property type="protein sequence ID" value="KAL3802649.1"/>
    <property type="molecule type" value="Genomic_DNA"/>
</dbReference>
<proteinExistence type="predicted"/>
<gene>
    <name evidence="2" type="ORF">HJC23_011973</name>
</gene>
<feature type="transmembrane region" description="Helical" evidence="1">
    <location>
        <begin position="124"/>
        <end position="141"/>
    </location>
</feature>
<keyword evidence="3" id="KW-1185">Reference proteome</keyword>
<reference evidence="2 3" key="1">
    <citation type="journal article" date="2020" name="G3 (Bethesda)">
        <title>Improved Reference Genome for Cyclotella cryptica CCMP332, a Model for Cell Wall Morphogenesis, Salinity Adaptation, and Lipid Production in Diatoms (Bacillariophyta).</title>
        <authorList>
            <person name="Roberts W.R."/>
            <person name="Downey K.M."/>
            <person name="Ruck E.C."/>
            <person name="Traller J.C."/>
            <person name="Alverson A.J."/>
        </authorList>
    </citation>
    <scope>NUCLEOTIDE SEQUENCE [LARGE SCALE GENOMIC DNA]</scope>
    <source>
        <strain evidence="2 3">CCMP332</strain>
    </source>
</reference>
<name>A0ABD3QRK5_9STRA</name>
<keyword evidence="1" id="KW-0812">Transmembrane</keyword>
<accession>A0ABD3QRK5</accession>
<organism evidence="2 3">
    <name type="scientific">Cyclotella cryptica</name>
    <dbReference type="NCBI Taxonomy" id="29204"/>
    <lineage>
        <taxon>Eukaryota</taxon>
        <taxon>Sar</taxon>
        <taxon>Stramenopiles</taxon>
        <taxon>Ochrophyta</taxon>
        <taxon>Bacillariophyta</taxon>
        <taxon>Coscinodiscophyceae</taxon>
        <taxon>Thalassiosirophycidae</taxon>
        <taxon>Stephanodiscales</taxon>
        <taxon>Stephanodiscaceae</taxon>
        <taxon>Cyclotella</taxon>
    </lineage>
</organism>
<evidence type="ECO:0000256" key="1">
    <source>
        <dbReference type="SAM" id="Phobius"/>
    </source>
</evidence>
<keyword evidence="1" id="KW-0472">Membrane</keyword>
<sequence length="447" mass="51489">MTIQAAVCREDILCGLHGSSCSASDLIFTCVWNKFTTHHFLSFMPRKANESTIFMEYHTLLNKANYTKFSNHSTDNLDSNELLITMEEEAPTEFSKTEEQPISAINKEQPIVNLNRDIKNGKRFVIALIAFTSITVVNWFIPRHQWPWKYLILEKTQAQTLSLPAQLQQYYNLRVAQLSLERPVMSTFFEPVEGGCCGMTEQGHLNLLKAWEEAWQTWGWNTRVLTEEDARKHPKFEALESQLSQLDMNGYNHRCFWRWLAMANNKDINAGWMSDYDTFPLLLTGEVGKELMSMDGFKSWSFHVPTLIHADRSSWDRIIDLMMSVISPDLDVEMLTDMLVLEYLYKNLSEDEMHITVWENFMYEGAYIYKQVEGKEGLQIDCEGANLALAAHISHHDTRKSIVNGVFPKIEGMKAGDVSEGTERRADAAKIMMKDYREQCILNPTSS</sequence>
<evidence type="ECO:0000313" key="2">
    <source>
        <dbReference type="EMBL" id="KAL3802649.1"/>
    </source>
</evidence>
<keyword evidence="1" id="KW-1133">Transmembrane helix</keyword>